<dbReference type="RefSeq" id="WP_063382174.1">
    <property type="nucleotide sequence ID" value="NZ_AUXX01000034.1"/>
</dbReference>
<sequence length="518" mass="57706">MRVINLTNIAGEDSDCFYQFIPDTQILSSYTIKDDLRFDGITALLFEQSVLAIDSFSFENAMPSVMSLLEKIEDEIKKVYVLGSDSLQNYIKLKVTNLKSGAIEVSDSEALKQFNALMLKSHKLGAADTYIHLSESNNTAYATFKVEGELSEQTYPLRDFALGRAICASVFESKDGTGLQDGSFDEVTSPQRKNVHHVVQDENGTPLCSYEYRYTKTVTKGPGELLVNLRSGSKARHLTELGLPDGDLELLGSIIKSISTQGGMSLICGQTDSGKSVTNYAFLLALPRTKSIQTFEDPIEITKPPEFINITQNSLNKKIGTRVQLSSIMTQAPDLMFLQEIRDNDTAEFAVNTALTGHGLISSIHAKNPFGIIQRLESLGVERSDLASFGLIKNLSAQALVNTVCPKCSLKYDELEKGRKDEYTPILSKLRCKSNQSIRFRNLKGCKHCKHRGEIGRKPILEILAVTPDDLPYIRDGLFQEWRELRVKAGHKTIKDKGFQLFKSGQICLSRYLELNDD</sequence>
<accession>A0A167KWB6</accession>
<dbReference type="AlphaFoldDB" id="A0A167KWB6"/>
<evidence type="ECO:0000259" key="4">
    <source>
        <dbReference type="Pfam" id="PF00437"/>
    </source>
</evidence>
<evidence type="ECO:0000313" key="5">
    <source>
        <dbReference type="EMBL" id="KZN63391.1"/>
    </source>
</evidence>
<evidence type="ECO:0000313" key="6">
    <source>
        <dbReference type="Proteomes" id="UP000076661"/>
    </source>
</evidence>
<dbReference type="Pfam" id="PF00437">
    <property type="entry name" value="T2SSE"/>
    <property type="match status" value="1"/>
</dbReference>
<dbReference type="GO" id="GO:0005524">
    <property type="term" value="F:ATP binding"/>
    <property type="evidence" value="ECO:0007669"/>
    <property type="project" value="UniProtKB-KW"/>
</dbReference>
<comment type="similarity">
    <text evidence="1">Belongs to the GSP E family.</text>
</comment>
<evidence type="ECO:0000256" key="2">
    <source>
        <dbReference type="ARBA" id="ARBA00022741"/>
    </source>
</evidence>
<name>A0A167KWB6_9GAMM</name>
<keyword evidence="3" id="KW-0067">ATP-binding</keyword>
<dbReference type="PANTHER" id="PTHR30258:SF3">
    <property type="entry name" value="SLL1921 PROTEIN"/>
    <property type="match status" value="1"/>
</dbReference>
<evidence type="ECO:0000256" key="1">
    <source>
        <dbReference type="ARBA" id="ARBA00006611"/>
    </source>
</evidence>
<comment type="caution">
    <text evidence="5">The sequence shown here is derived from an EMBL/GenBank/DDBJ whole genome shotgun (WGS) entry which is preliminary data.</text>
</comment>
<dbReference type="Proteomes" id="UP000076661">
    <property type="component" value="Unassembled WGS sequence"/>
</dbReference>
<protein>
    <recommendedName>
        <fullName evidence="4">Bacterial type II secretion system protein E domain-containing protein</fullName>
    </recommendedName>
</protein>
<organism evidence="5 6">
    <name type="scientific">Pseudoalteromonas luteoviolacea S4060-1</name>
    <dbReference type="NCBI Taxonomy" id="1365257"/>
    <lineage>
        <taxon>Bacteria</taxon>
        <taxon>Pseudomonadati</taxon>
        <taxon>Pseudomonadota</taxon>
        <taxon>Gammaproteobacteria</taxon>
        <taxon>Alteromonadales</taxon>
        <taxon>Pseudoalteromonadaceae</taxon>
        <taxon>Pseudoalteromonas</taxon>
    </lineage>
</organism>
<dbReference type="InterPro" id="IPR027417">
    <property type="entry name" value="P-loop_NTPase"/>
</dbReference>
<evidence type="ECO:0000256" key="3">
    <source>
        <dbReference type="ARBA" id="ARBA00022840"/>
    </source>
</evidence>
<dbReference type="GO" id="GO:0005886">
    <property type="term" value="C:plasma membrane"/>
    <property type="evidence" value="ECO:0007669"/>
    <property type="project" value="TreeGrafter"/>
</dbReference>
<dbReference type="PATRIC" id="fig|1365257.3.peg.3798"/>
<dbReference type="PANTHER" id="PTHR30258">
    <property type="entry name" value="TYPE II SECRETION SYSTEM PROTEIN GSPE-RELATED"/>
    <property type="match status" value="1"/>
</dbReference>
<dbReference type="GO" id="GO:0016887">
    <property type="term" value="F:ATP hydrolysis activity"/>
    <property type="evidence" value="ECO:0007669"/>
    <property type="project" value="TreeGrafter"/>
</dbReference>
<proteinExistence type="inferred from homology"/>
<gene>
    <name evidence="5" type="ORF">N478_03820</name>
</gene>
<dbReference type="InterPro" id="IPR001482">
    <property type="entry name" value="T2SS/T4SS_dom"/>
</dbReference>
<feature type="domain" description="Bacterial type II secretion system protein E" evidence="4">
    <location>
        <begin position="210"/>
        <end position="508"/>
    </location>
</feature>
<dbReference type="SUPFAM" id="SSF52540">
    <property type="entry name" value="P-loop containing nucleoside triphosphate hydrolases"/>
    <property type="match status" value="1"/>
</dbReference>
<reference evidence="5 6" key="1">
    <citation type="submission" date="2013-07" db="EMBL/GenBank/DDBJ databases">
        <title>Comparative Genomic and Metabolomic Analysis of Twelve Strains of Pseudoalteromonas luteoviolacea.</title>
        <authorList>
            <person name="Vynne N.G."/>
            <person name="Mansson M."/>
            <person name="Gram L."/>
        </authorList>
    </citation>
    <scope>NUCLEOTIDE SEQUENCE [LARGE SCALE GENOMIC DNA]</scope>
    <source>
        <strain evidence="5 6">S4060-1</strain>
    </source>
</reference>
<keyword evidence="2" id="KW-0547">Nucleotide-binding</keyword>
<dbReference type="Gene3D" id="3.40.50.300">
    <property type="entry name" value="P-loop containing nucleotide triphosphate hydrolases"/>
    <property type="match status" value="1"/>
</dbReference>
<dbReference type="EMBL" id="AUXX01000034">
    <property type="protein sequence ID" value="KZN63391.1"/>
    <property type="molecule type" value="Genomic_DNA"/>
</dbReference>